<feature type="domain" description="Glucosamine inositolphosphorylceramide transferase 1 N-terminal" evidence="1">
    <location>
        <begin position="252"/>
        <end position="456"/>
    </location>
</feature>
<keyword evidence="3" id="KW-1185">Reference proteome</keyword>
<dbReference type="Pfam" id="PF24793">
    <property type="entry name" value="GINT1_N"/>
    <property type="match status" value="1"/>
</dbReference>
<dbReference type="SUPFAM" id="SSF75005">
    <property type="entry name" value="Arabinanase/levansucrase/invertase"/>
    <property type="match status" value="1"/>
</dbReference>
<accession>A0A4R6RK51</accession>
<protein>
    <recommendedName>
        <fullName evidence="1">Glucosamine inositolphosphorylceramide transferase 1 N-terminal domain-containing protein</fullName>
    </recommendedName>
</protein>
<dbReference type="Proteomes" id="UP000294547">
    <property type="component" value="Unassembled WGS sequence"/>
</dbReference>
<proteinExistence type="predicted"/>
<dbReference type="AlphaFoldDB" id="A0A4R6RK51"/>
<reference evidence="2 3" key="1">
    <citation type="submission" date="2019-03" db="EMBL/GenBank/DDBJ databases">
        <title>Genomic Encyclopedia of Type Strains, Phase IV (KMG-IV): sequencing the most valuable type-strain genomes for metagenomic binning, comparative biology and taxonomic classification.</title>
        <authorList>
            <person name="Goeker M."/>
        </authorList>
    </citation>
    <scope>NUCLEOTIDE SEQUENCE [LARGE SCALE GENOMIC DNA]</scope>
    <source>
        <strain evidence="2 3">DSM 102969</strain>
    </source>
</reference>
<dbReference type="InterPro" id="IPR056442">
    <property type="entry name" value="GINT1_N"/>
</dbReference>
<dbReference type="RefSeq" id="WP_126536287.1">
    <property type="nucleotide sequence ID" value="NZ_BSPM01000008.1"/>
</dbReference>
<organism evidence="2 3">
    <name type="scientific">Oharaeibacter diazotrophicus</name>
    <dbReference type="NCBI Taxonomy" id="1920512"/>
    <lineage>
        <taxon>Bacteria</taxon>
        <taxon>Pseudomonadati</taxon>
        <taxon>Pseudomonadota</taxon>
        <taxon>Alphaproteobacteria</taxon>
        <taxon>Hyphomicrobiales</taxon>
        <taxon>Pleomorphomonadaceae</taxon>
        <taxon>Oharaeibacter</taxon>
    </lineage>
</organism>
<evidence type="ECO:0000259" key="1">
    <source>
        <dbReference type="Pfam" id="PF24793"/>
    </source>
</evidence>
<dbReference type="InterPro" id="IPR023296">
    <property type="entry name" value="Glyco_hydro_beta-prop_sf"/>
</dbReference>
<dbReference type="EMBL" id="SNXY01000006">
    <property type="protein sequence ID" value="TDP86959.1"/>
    <property type="molecule type" value="Genomic_DNA"/>
</dbReference>
<evidence type="ECO:0000313" key="2">
    <source>
        <dbReference type="EMBL" id="TDP86959.1"/>
    </source>
</evidence>
<evidence type="ECO:0000313" key="3">
    <source>
        <dbReference type="Proteomes" id="UP000294547"/>
    </source>
</evidence>
<name>A0A4R6RK51_9HYPH</name>
<gene>
    <name evidence="2" type="ORF">EDD54_0844</name>
</gene>
<comment type="caution">
    <text evidence="2">The sequence shown here is derived from an EMBL/GenBank/DDBJ whole genome shotgun (WGS) entry which is preliminary data.</text>
</comment>
<dbReference type="OrthoDB" id="3771157at2"/>
<sequence>MRIALRIEADRVRRWHLRLADRLGVPGVDVAVVAAPPVPPPVGLDGLFVMERRLLRGGRPGGGDVADASAVAARLVPGGTFDMVVDLSARPALAPGASTLVVRYDGGFGDDAALAALLAGAVPVVEIAEAASGVVLERLHASTEMAVGVSGALDAVGARITTALVALTAAWRSGRARPEPPAIPAAPRGAPRPPGRILARELASTATRAVYRLLCEAPHWRVGWRHVDGNGVLARGDLSGPGWSVLPDPGGHFYADPFPAFEGGQGAIFFEDLDHRTGKGVVSVVRMGERGPVSVAETVLEQPTHLSYPFLLHWDGALHMVPESSAAGDVALWRCTRFPDRWERVATLISGAALADATLFEHAGRWWMTSVAFDGEGGYSDTLVIHHAPSPLGPWRPIEAEPVLIDRATARPAGAVVRVGDRLFRPVQDCSLGYGKALAITEITRLDEGGFAQTVVSRIAPGGRWPGHKLHTLNRLGRLEVIDGSVPRPRGAPFRALAERRWRPPA</sequence>